<reference evidence="3 4" key="1">
    <citation type="journal article" date="2016" name="Int. J. Syst. Evol. Microbiol.">
        <title>Ensifer glycinis sp. nov., an novel rhizobial species associated with Glycine spp.</title>
        <authorList>
            <person name="Yan H."/>
            <person name="Yan J."/>
            <person name="Sui X.H."/>
            <person name="Wang E.T."/>
            <person name="Chen W.X."/>
            <person name="Zhang X.X."/>
            <person name="Chen W.F."/>
        </authorList>
    </citation>
    <scope>NUCLEOTIDE SEQUENCE [LARGE SCALE GENOMIC DNA]</scope>
    <source>
        <strain evidence="3 4">CCBAU 23380</strain>
    </source>
</reference>
<protein>
    <submittedName>
        <fullName evidence="3">PaaX family transcriptional regulator</fullName>
    </submittedName>
</protein>
<evidence type="ECO:0000259" key="1">
    <source>
        <dbReference type="Pfam" id="PF07848"/>
    </source>
</evidence>
<dbReference type="NCBIfam" id="TIGR02277">
    <property type="entry name" value="PaaX_trns_reg"/>
    <property type="match status" value="1"/>
</dbReference>
<dbReference type="RefSeq" id="WP_064244153.1">
    <property type="nucleotide sequence ID" value="NZ_LPUX01000064.1"/>
</dbReference>
<dbReference type="Gene3D" id="1.20.58.1460">
    <property type="match status" value="1"/>
</dbReference>
<accession>A0A178XNW7</accession>
<evidence type="ECO:0000313" key="3">
    <source>
        <dbReference type="EMBL" id="OAP36931.1"/>
    </source>
</evidence>
<dbReference type="GO" id="GO:0006351">
    <property type="term" value="P:DNA-templated transcription"/>
    <property type="evidence" value="ECO:0007669"/>
    <property type="project" value="InterPro"/>
</dbReference>
<sequence>MAAGKGADDRIAELVESILVQTPLKAAGFIVTIYGDVVEPRGGVVWIGNLIETCAAVGISETLVRTAVSRLVAAGQLLGERAGRRSYYRLSKAAGSEFAAAARIIFSGAQEENWQLVHLAGAEAEETMQALERAGYARLDPRLAIGPARQAPPLAGGLILRADSPDPKALAAFVRAYWDLAPHAAAYRTFLQQFAPVARLAEKRSLAPATALTMRLLLIHRFRSVLLNDPRLPAAALPEDWPGREARRLFATLYRHLSPAADDHIARTFISGSGALSAVTEDTRKRLSLLETQAL</sequence>
<comment type="caution">
    <text evidence="3">The sequence shown here is derived from an EMBL/GenBank/DDBJ whole genome shotgun (WGS) entry which is preliminary data.</text>
</comment>
<dbReference type="InterPro" id="IPR013225">
    <property type="entry name" value="PaaX_C"/>
</dbReference>
<dbReference type="InterPro" id="IPR012906">
    <property type="entry name" value="PaaX-like_N"/>
</dbReference>
<name>A0A178XNW7_9HYPH</name>
<gene>
    <name evidence="3" type="ORF">AU381_17430</name>
</gene>
<dbReference type="PANTHER" id="PTHR30319:SF1">
    <property type="entry name" value="TRANSCRIPTIONAL REPRESSOR PAAX"/>
    <property type="match status" value="1"/>
</dbReference>
<feature type="domain" description="Transcriptional repressor PaaX-like N-terminal" evidence="1">
    <location>
        <begin position="26"/>
        <end position="93"/>
    </location>
</feature>
<dbReference type="STRING" id="1472378.AU381_17430"/>
<keyword evidence="4" id="KW-1185">Reference proteome</keyword>
<evidence type="ECO:0000259" key="2">
    <source>
        <dbReference type="Pfam" id="PF08223"/>
    </source>
</evidence>
<dbReference type="PANTHER" id="PTHR30319">
    <property type="entry name" value="PHENYLACETIC ACID REGULATOR-RELATED TRANSCRIPTIONAL REPRESSOR"/>
    <property type="match status" value="1"/>
</dbReference>
<dbReference type="Proteomes" id="UP000094025">
    <property type="component" value="Unassembled WGS sequence"/>
</dbReference>
<dbReference type="InterPro" id="IPR011965">
    <property type="entry name" value="PaaX_trns_reg"/>
</dbReference>
<feature type="domain" description="Transcriptional repressor PaaX-like C-terminal" evidence="2">
    <location>
        <begin position="178"/>
        <end position="266"/>
    </location>
</feature>
<dbReference type="EMBL" id="LPUX01000064">
    <property type="protein sequence ID" value="OAP36931.1"/>
    <property type="molecule type" value="Genomic_DNA"/>
</dbReference>
<dbReference type="Pfam" id="PF07848">
    <property type="entry name" value="PaaX"/>
    <property type="match status" value="1"/>
</dbReference>
<dbReference type="Gene3D" id="1.10.10.10">
    <property type="entry name" value="Winged helix-like DNA-binding domain superfamily/Winged helix DNA-binding domain"/>
    <property type="match status" value="1"/>
</dbReference>
<evidence type="ECO:0000313" key="4">
    <source>
        <dbReference type="Proteomes" id="UP000094025"/>
    </source>
</evidence>
<dbReference type="PIRSF" id="PIRSF020623">
    <property type="entry name" value="PaaX"/>
    <property type="match status" value="1"/>
</dbReference>
<organism evidence="3 4">
    <name type="scientific">Sinorhizobium glycinis</name>
    <dbReference type="NCBI Taxonomy" id="1472378"/>
    <lineage>
        <taxon>Bacteria</taxon>
        <taxon>Pseudomonadati</taxon>
        <taxon>Pseudomonadota</taxon>
        <taxon>Alphaproteobacteria</taxon>
        <taxon>Hyphomicrobiales</taxon>
        <taxon>Rhizobiaceae</taxon>
        <taxon>Sinorhizobium/Ensifer group</taxon>
        <taxon>Sinorhizobium</taxon>
    </lineage>
</organism>
<dbReference type="InterPro" id="IPR036388">
    <property type="entry name" value="WH-like_DNA-bd_sf"/>
</dbReference>
<dbReference type="OrthoDB" id="2270427at2"/>
<proteinExistence type="predicted"/>
<dbReference type="AlphaFoldDB" id="A0A178XNW7"/>
<dbReference type="Pfam" id="PF08223">
    <property type="entry name" value="PaaX_C"/>
    <property type="match status" value="1"/>
</dbReference>